<evidence type="ECO:0000256" key="3">
    <source>
        <dbReference type="ARBA" id="ARBA00023163"/>
    </source>
</evidence>
<reference evidence="6" key="1">
    <citation type="journal article" date="2018" name="Int. J. Syst. Evol. Microbiol.">
        <title>Jatrophihabitans telluris sp. nov., isolated from sediment soil of lava forest wetlands and the emended description of the genus Jatrophihabitans.</title>
        <authorList>
            <person name="Lee K.C."/>
            <person name="Suh M.K."/>
            <person name="Eom M.K."/>
            <person name="Kim K.K."/>
            <person name="Kim J.S."/>
            <person name="Kim D.S."/>
            <person name="Ko S.H."/>
            <person name="Shin Y.K."/>
            <person name="Lee J.S."/>
        </authorList>
    </citation>
    <scope>NUCLEOTIDE SEQUENCE</scope>
    <source>
        <strain evidence="6">N237</strain>
    </source>
</reference>
<dbReference type="InterPro" id="IPR009057">
    <property type="entry name" value="Homeodomain-like_sf"/>
</dbReference>
<dbReference type="Gene3D" id="1.10.357.10">
    <property type="entry name" value="Tetracycline Repressor, domain 2"/>
    <property type="match status" value="1"/>
</dbReference>
<evidence type="ECO:0000256" key="4">
    <source>
        <dbReference type="PROSITE-ProRule" id="PRU00335"/>
    </source>
</evidence>
<dbReference type="RefSeq" id="WP_249772343.1">
    <property type="nucleotide sequence ID" value="NZ_CP097332.1"/>
</dbReference>
<name>A0ABY4QZ15_9ACTN</name>
<reference evidence="6" key="2">
    <citation type="submission" date="2022-05" db="EMBL/GenBank/DDBJ databases">
        <authorList>
            <person name="Kim J.-S."/>
            <person name="Lee K."/>
            <person name="Suh M."/>
            <person name="Eom M."/>
            <person name="Kim J.-S."/>
            <person name="Kim D.-S."/>
            <person name="Ko S.-H."/>
            <person name="Shin Y."/>
            <person name="Lee J.-S."/>
        </authorList>
    </citation>
    <scope>NUCLEOTIDE SEQUENCE</scope>
    <source>
        <strain evidence="6">N237</strain>
    </source>
</reference>
<keyword evidence="1" id="KW-0805">Transcription regulation</keyword>
<keyword evidence="2 4" id="KW-0238">DNA-binding</keyword>
<proteinExistence type="predicted"/>
<gene>
    <name evidence="6" type="ORF">M6D93_01295</name>
</gene>
<evidence type="ECO:0000259" key="5">
    <source>
        <dbReference type="PROSITE" id="PS50977"/>
    </source>
</evidence>
<organism evidence="6 7">
    <name type="scientific">Jatrophihabitans telluris</name>
    <dbReference type="NCBI Taxonomy" id="2038343"/>
    <lineage>
        <taxon>Bacteria</taxon>
        <taxon>Bacillati</taxon>
        <taxon>Actinomycetota</taxon>
        <taxon>Actinomycetes</taxon>
        <taxon>Jatrophihabitantales</taxon>
        <taxon>Jatrophihabitantaceae</taxon>
        <taxon>Jatrophihabitans</taxon>
    </lineage>
</organism>
<dbReference type="PANTHER" id="PTHR30055">
    <property type="entry name" value="HTH-TYPE TRANSCRIPTIONAL REGULATOR RUTR"/>
    <property type="match status" value="1"/>
</dbReference>
<evidence type="ECO:0000256" key="2">
    <source>
        <dbReference type="ARBA" id="ARBA00023125"/>
    </source>
</evidence>
<keyword evidence="7" id="KW-1185">Reference proteome</keyword>
<dbReference type="PANTHER" id="PTHR30055:SF234">
    <property type="entry name" value="HTH-TYPE TRANSCRIPTIONAL REGULATOR BETI"/>
    <property type="match status" value="1"/>
</dbReference>
<sequence>MTESAMRERNRRGEGSRLREDILDAAAELLDASGNEQDVTLRAVARRVGISAPSIYAHFPDREAIVEAVVDAAFLEFNEAIAAEAATETDPLRRLHAGCSGYLKFAAERPNRYRLLFQRRMIPTPEGSVQRPVPTLRTDGFRLLVDTLADCVEAGASSSTDPFADAAAIWVGMHGFATLRAELCDFPWPPSQDMLTRIVDGLGRITTQSRG</sequence>
<protein>
    <submittedName>
        <fullName evidence="6">TetR/AcrR family transcriptional regulator</fullName>
    </submittedName>
</protein>
<dbReference type="Pfam" id="PF13305">
    <property type="entry name" value="TetR_C_33"/>
    <property type="match status" value="1"/>
</dbReference>
<accession>A0ABY4QZ15</accession>
<keyword evidence="3" id="KW-0804">Transcription</keyword>
<feature type="DNA-binding region" description="H-T-H motif" evidence="4">
    <location>
        <begin position="40"/>
        <end position="59"/>
    </location>
</feature>
<dbReference type="Proteomes" id="UP001056336">
    <property type="component" value="Chromosome"/>
</dbReference>
<evidence type="ECO:0000313" key="6">
    <source>
        <dbReference type="EMBL" id="UQX88649.1"/>
    </source>
</evidence>
<dbReference type="InterPro" id="IPR025996">
    <property type="entry name" value="MT1864/Rv1816-like_C"/>
</dbReference>
<evidence type="ECO:0000313" key="7">
    <source>
        <dbReference type="Proteomes" id="UP001056336"/>
    </source>
</evidence>
<dbReference type="InterPro" id="IPR050109">
    <property type="entry name" value="HTH-type_TetR-like_transc_reg"/>
</dbReference>
<dbReference type="InterPro" id="IPR001647">
    <property type="entry name" value="HTH_TetR"/>
</dbReference>
<dbReference type="EMBL" id="CP097332">
    <property type="protein sequence ID" value="UQX88649.1"/>
    <property type="molecule type" value="Genomic_DNA"/>
</dbReference>
<dbReference type="PROSITE" id="PS50977">
    <property type="entry name" value="HTH_TETR_2"/>
    <property type="match status" value="1"/>
</dbReference>
<dbReference type="InterPro" id="IPR036271">
    <property type="entry name" value="Tet_transcr_reg_TetR-rel_C_sf"/>
</dbReference>
<evidence type="ECO:0000256" key="1">
    <source>
        <dbReference type="ARBA" id="ARBA00023015"/>
    </source>
</evidence>
<feature type="domain" description="HTH tetR-type" evidence="5">
    <location>
        <begin position="16"/>
        <end position="77"/>
    </location>
</feature>
<dbReference type="SUPFAM" id="SSF46689">
    <property type="entry name" value="Homeodomain-like"/>
    <property type="match status" value="1"/>
</dbReference>
<dbReference type="SUPFAM" id="SSF48498">
    <property type="entry name" value="Tetracyclin repressor-like, C-terminal domain"/>
    <property type="match status" value="1"/>
</dbReference>
<dbReference type="Pfam" id="PF00440">
    <property type="entry name" value="TetR_N"/>
    <property type="match status" value="1"/>
</dbReference>